<dbReference type="Proteomes" id="UP001177021">
    <property type="component" value="Unassembled WGS sequence"/>
</dbReference>
<organism evidence="1 2">
    <name type="scientific">Trifolium pratense</name>
    <name type="common">Red clover</name>
    <dbReference type="NCBI Taxonomy" id="57577"/>
    <lineage>
        <taxon>Eukaryota</taxon>
        <taxon>Viridiplantae</taxon>
        <taxon>Streptophyta</taxon>
        <taxon>Embryophyta</taxon>
        <taxon>Tracheophyta</taxon>
        <taxon>Spermatophyta</taxon>
        <taxon>Magnoliopsida</taxon>
        <taxon>eudicotyledons</taxon>
        <taxon>Gunneridae</taxon>
        <taxon>Pentapetalae</taxon>
        <taxon>rosids</taxon>
        <taxon>fabids</taxon>
        <taxon>Fabales</taxon>
        <taxon>Fabaceae</taxon>
        <taxon>Papilionoideae</taxon>
        <taxon>50 kb inversion clade</taxon>
        <taxon>NPAAA clade</taxon>
        <taxon>Hologalegina</taxon>
        <taxon>IRL clade</taxon>
        <taxon>Trifolieae</taxon>
        <taxon>Trifolium</taxon>
    </lineage>
</organism>
<sequence>MYMKILFLLQVKMVISNGPCGLTYSIVIILLLLLPEIAAQVNSPSDSKTDNVSQAITQQDHTIRVDPLDSFKKYKGGFNITNKHYWSSVVFTGIYGYAIGVLWLLCGVLFVTITFCCQSNERRRQCNNIFPCNFKGCDLWPNPFAIMLMLLAMASSGLVLVSSEKFNYQARTSVNIIIKTANEASEIIHNATGALKEIHKDLVESNIGLQVSGNLYSTADKFDSTADNLVNKATKDRQIINNAFKLVIVLTIVTISFNLILVTTLSVFGVLKLWRVLYLLVLMCWLIIVICWLLFGVYLFLNNFSNDVCTSLFNFEENPYSSSPLSYILPCKQLLSAKPVLSKIGGGIYNLFNEVNKNIKNLTMIPNLVYICNPFTAPPEYLYQKENCPPHTVQIGDIPKVLKPYTCFDEDEEKCSYQEFIPSSDYQIIESYARSIQNLLNVYPCMEELIGCELVKDALAQVVFKHCKPLKKFAKMTWLGMLFVAMFMMFLLVLWITIKAHYDDKHSNDNASDSSLQPHAVTENA</sequence>
<name>A0ACB0MB13_TRIPR</name>
<keyword evidence="2" id="KW-1185">Reference proteome</keyword>
<protein>
    <submittedName>
        <fullName evidence="1">Uncharacterized protein</fullName>
    </submittedName>
</protein>
<comment type="caution">
    <text evidence="1">The sequence shown here is derived from an EMBL/GenBank/DDBJ whole genome shotgun (WGS) entry which is preliminary data.</text>
</comment>
<evidence type="ECO:0000313" key="1">
    <source>
        <dbReference type="EMBL" id="CAJ2679099.1"/>
    </source>
</evidence>
<gene>
    <name evidence="1" type="ORF">MILVUS5_LOCUS41267</name>
</gene>
<reference evidence="1" key="1">
    <citation type="submission" date="2023-10" db="EMBL/GenBank/DDBJ databases">
        <authorList>
            <person name="Rodriguez Cubillos JULIANA M."/>
            <person name="De Vega J."/>
        </authorList>
    </citation>
    <scope>NUCLEOTIDE SEQUENCE</scope>
</reference>
<evidence type="ECO:0000313" key="2">
    <source>
        <dbReference type="Proteomes" id="UP001177021"/>
    </source>
</evidence>
<proteinExistence type="predicted"/>
<dbReference type="EMBL" id="CASHSV030000823">
    <property type="protein sequence ID" value="CAJ2679099.1"/>
    <property type="molecule type" value="Genomic_DNA"/>
</dbReference>
<accession>A0ACB0MB13</accession>